<sequence>MSFLCDVLKKKIRQDWRENRKVYGFSSSNHTYESCSGAMLEEKTNQEETQTSEEENMGPVKSRLKKMNSATTKRKLDNFDHINITGDEHAYMCGVVEGFYGRPWTAEQRKELFCRMEEMGLNTYLYAPKDDYKHRLFWREKYSSDEAELLKTLIDEAEQHNVMFVYAISPGLDMVFGCKKETACLKNKLLQVQSLGCKAFALLFDDIDPVLCVSDMDEFESSSHAQASITNLMFDVLNQPRFLFCPTEYCTSMAIPDVKNSSYLKTLGNSLHPLISIMWTGPKVVSNIISVESIKVLTSVLKRKVVIWDNIHANDYDPKRVFLGPYKGRSTELVPELAGALTNPNCEFEANYIAMHTIASWWKSYVKPDSVSNKDENPTAEGTSNNEKDAENSSDSTLPVQEPAVSNPVEVDGSSISSGRASDDSDSDTDSDYSSHDGSLYPSSVNFNHGAYNPDIALRLAIQDWLPIFSNVRYPVRKIVPRSGTPPSMSMVPNVPIVSHPSIPSMCVTRTVIEPMVSARMNAGSRPASPAAKEAPSTSSVEIDIDKGEPQGYDEKPVDVVMAPVKYSSAPGSPLTEVKTELNDKEETDVDSAVEKKITAIKDTNGKTPTPSEDDVEMKEDQSDEKATEVMQTEAQTPPKVPVLVADPMETEEAQTENQTLMQTDEVDSDVSMATAQSGSAVPTDIDEMGSPCPITTEDKTTVKDNTDIEETKSFVKLVDAEMSTPTTSQKLDDSSDKQFQSESLSVESLQLLVECFYLPYEHGPSAKEMIWRFKWLNENAIKLSKIKDKKTEAYLDKAILWSEKAQAFEEQCKSLLKVFNQICACPNRALLFDIFPYLWDMKGIVSMLRSYSKWLGCCEVRPAGASSDDRNFSPPSSPSSPSSRKALDRYSWLGPDPEPWAFRGGLSGEFQRLLPVGSSFDLFCQTIPLDPQVCTYIVRPYVPADEVSVFDVCYATHNDGMECSNSFSQHKDLPADELVGALLTLSPEYCFVVEDESGVCGYLAATLNAQKFWKKYEMAYLPEMREKYEKPESDEEMSEVEKMIVDFHSSKDRFSYAPDDLASTHPSLMTLALKQNTNFTIAKSMTVCLLSALKSHNSCGVHALVSQDSVHLLDLYTKLGFGKINGSDTPELSKFKVLGRTF</sequence>
<organism evidence="10">
    <name type="scientific">Phallusia mammillata</name>
    <dbReference type="NCBI Taxonomy" id="59560"/>
    <lineage>
        <taxon>Eukaryota</taxon>
        <taxon>Metazoa</taxon>
        <taxon>Chordata</taxon>
        <taxon>Tunicata</taxon>
        <taxon>Ascidiacea</taxon>
        <taxon>Phlebobranchia</taxon>
        <taxon>Ascidiidae</taxon>
        <taxon>Phallusia</taxon>
    </lineage>
</organism>
<dbReference type="EC" id="3.2.1.169" evidence="6"/>
<evidence type="ECO:0000256" key="3">
    <source>
        <dbReference type="ARBA" id="ARBA00030512"/>
    </source>
</evidence>
<feature type="compositionally biased region" description="Basic and acidic residues" evidence="8">
    <location>
        <begin position="544"/>
        <end position="555"/>
    </location>
</feature>
<dbReference type="Gene3D" id="3.20.20.80">
    <property type="entry name" value="Glycosidases"/>
    <property type="match status" value="1"/>
</dbReference>
<dbReference type="PANTHER" id="PTHR13170:SF16">
    <property type="entry name" value="PROTEIN O-GLCNACASE"/>
    <property type="match status" value="1"/>
</dbReference>
<evidence type="ECO:0000256" key="4">
    <source>
        <dbReference type="ARBA" id="ARBA00050933"/>
    </source>
</evidence>
<comment type="catalytic activity">
    <reaction evidence="4">
        <text>3-O-(N-acetyl-beta-D-glucosaminyl)-L-seryl-[protein] + H2O = N-acetyl-D-glucosamine + L-seryl-[protein]</text>
        <dbReference type="Rhea" id="RHEA:48876"/>
        <dbReference type="Rhea" id="RHEA-COMP:9863"/>
        <dbReference type="Rhea" id="RHEA-COMP:12251"/>
        <dbReference type="ChEBI" id="CHEBI:15377"/>
        <dbReference type="ChEBI" id="CHEBI:29999"/>
        <dbReference type="ChEBI" id="CHEBI:90838"/>
        <dbReference type="ChEBI" id="CHEBI:506227"/>
        <dbReference type="EC" id="3.2.1.169"/>
    </reaction>
</comment>
<evidence type="ECO:0000256" key="6">
    <source>
        <dbReference type="ARBA" id="ARBA00066938"/>
    </source>
</evidence>
<feature type="region of interest" description="Disordered" evidence="8">
    <location>
        <begin position="571"/>
        <end position="636"/>
    </location>
</feature>
<keyword evidence="1" id="KW-0378">Hydrolase</keyword>
<proteinExistence type="evidence at transcript level"/>
<dbReference type="SUPFAM" id="SSF51445">
    <property type="entry name" value="(Trans)glycosidases"/>
    <property type="match status" value="1"/>
</dbReference>
<dbReference type="InterPro" id="IPR051822">
    <property type="entry name" value="Glycosyl_Hydrolase_84"/>
</dbReference>
<protein>
    <recommendedName>
        <fullName evidence="6">protein O-GlcNAcase</fullName>
        <ecNumber evidence="6">3.2.1.169</ecNumber>
    </recommendedName>
    <alternativeName>
        <fullName evidence="3">Beta-N-acetylhexosaminidase</fullName>
    </alternativeName>
    <alternativeName>
        <fullName evidence="7">Beta-hexosaminidase</fullName>
    </alternativeName>
</protein>
<keyword evidence="2" id="KW-0326">Glycosidase</keyword>
<evidence type="ECO:0000256" key="1">
    <source>
        <dbReference type="ARBA" id="ARBA00022801"/>
    </source>
</evidence>
<dbReference type="InterPro" id="IPR011496">
    <property type="entry name" value="O-GlcNAcase_cat"/>
</dbReference>
<evidence type="ECO:0000256" key="2">
    <source>
        <dbReference type="ARBA" id="ARBA00023295"/>
    </source>
</evidence>
<feature type="compositionally biased region" description="Basic and acidic residues" evidence="8">
    <location>
        <begin position="619"/>
        <end position="628"/>
    </location>
</feature>
<accession>A0A6F9DLA3</accession>
<comment type="catalytic activity">
    <reaction evidence="5">
        <text>3-O-(N-acetyl-beta-D-glucosaminyl)-L-threonyl-[protein] + H2O = L-threonyl-[protein] + N-acetyl-D-glucosamine</text>
        <dbReference type="Rhea" id="RHEA:48892"/>
        <dbReference type="Rhea" id="RHEA-COMP:11060"/>
        <dbReference type="Rhea" id="RHEA-COMP:12252"/>
        <dbReference type="ChEBI" id="CHEBI:15377"/>
        <dbReference type="ChEBI" id="CHEBI:30013"/>
        <dbReference type="ChEBI" id="CHEBI:90840"/>
        <dbReference type="ChEBI" id="CHEBI:506227"/>
        <dbReference type="EC" id="3.2.1.169"/>
    </reaction>
</comment>
<dbReference type="InterPro" id="IPR017853">
    <property type="entry name" value="GH"/>
</dbReference>
<feature type="domain" description="GH84" evidence="9">
    <location>
        <begin position="91"/>
        <end position="366"/>
    </location>
</feature>
<evidence type="ECO:0000256" key="7">
    <source>
        <dbReference type="ARBA" id="ARBA00076634"/>
    </source>
</evidence>
<evidence type="ECO:0000256" key="5">
    <source>
        <dbReference type="ARBA" id="ARBA00052136"/>
    </source>
</evidence>
<evidence type="ECO:0000256" key="8">
    <source>
        <dbReference type="SAM" id="MobiDB-lite"/>
    </source>
</evidence>
<feature type="region of interest" description="Disordered" evidence="8">
    <location>
        <begin position="370"/>
        <end position="440"/>
    </location>
</feature>
<dbReference type="EMBL" id="LR787948">
    <property type="protein sequence ID" value="CAB3263810.1"/>
    <property type="molecule type" value="mRNA"/>
</dbReference>
<dbReference type="Gene3D" id="3.40.630.30">
    <property type="match status" value="1"/>
</dbReference>
<feature type="region of interest" description="Disordered" evidence="8">
    <location>
        <begin position="864"/>
        <end position="888"/>
    </location>
</feature>
<name>A0A6F9DLA3_9ASCI</name>
<dbReference type="PANTHER" id="PTHR13170">
    <property type="entry name" value="O-GLCNACASE"/>
    <property type="match status" value="1"/>
</dbReference>
<dbReference type="FunFam" id="3.20.20.80:FF:000009">
    <property type="entry name" value="O-GlcNAcase BT_4395"/>
    <property type="match status" value="1"/>
</dbReference>
<dbReference type="Pfam" id="PF07555">
    <property type="entry name" value="NAGidase"/>
    <property type="match status" value="1"/>
</dbReference>
<feature type="region of interest" description="Disordered" evidence="8">
    <location>
        <begin position="523"/>
        <end position="555"/>
    </location>
</feature>
<dbReference type="GO" id="GO:0102571">
    <property type="term" value="F:[protein]-3-O-(N-acetyl-D-glucosaminyl)-L-serine/L-threonine O-N-acetyl-alpha-D-glucosaminase activity"/>
    <property type="evidence" value="ECO:0007669"/>
    <property type="project" value="UniProtKB-EC"/>
</dbReference>
<dbReference type="Gene3D" id="1.20.58.240">
    <property type="entry name" value="STAT, domain 1"/>
    <property type="match status" value="1"/>
</dbReference>
<evidence type="ECO:0000313" key="10">
    <source>
        <dbReference type="EMBL" id="CAB3263810.1"/>
    </source>
</evidence>
<dbReference type="GO" id="GO:0009100">
    <property type="term" value="P:glycoprotein metabolic process"/>
    <property type="evidence" value="ECO:0007669"/>
    <property type="project" value="TreeGrafter"/>
</dbReference>
<dbReference type="PROSITE" id="PS52009">
    <property type="entry name" value="GH84"/>
    <property type="match status" value="1"/>
</dbReference>
<reference evidence="10" key="1">
    <citation type="submission" date="2020-04" db="EMBL/GenBank/DDBJ databases">
        <authorList>
            <person name="Neveu A P."/>
        </authorList>
    </citation>
    <scope>NUCLEOTIDE SEQUENCE</scope>
    <source>
        <tissue evidence="10">Whole embryo</tissue>
    </source>
</reference>
<evidence type="ECO:0000259" key="9">
    <source>
        <dbReference type="PROSITE" id="PS52009"/>
    </source>
</evidence>
<dbReference type="AlphaFoldDB" id="A0A6F9DLA3"/>
<feature type="region of interest" description="Disordered" evidence="8">
    <location>
        <begin position="40"/>
        <end position="62"/>
    </location>
</feature>
<dbReference type="GO" id="GO:0016231">
    <property type="term" value="F:beta-N-acetylglucosaminidase activity"/>
    <property type="evidence" value="ECO:0007669"/>
    <property type="project" value="TreeGrafter"/>
</dbReference>
<gene>
    <name evidence="10" type="primary">Mgea5</name>
</gene>